<dbReference type="InterPro" id="IPR018060">
    <property type="entry name" value="HTH_AraC"/>
</dbReference>
<dbReference type="SUPFAM" id="SSF46689">
    <property type="entry name" value="Homeodomain-like"/>
    <property type="match status" value="2"/>
</dbReference>
<keyword evidence="3" id="KW-0804">Transcription</keyword>
<name>A0ABT7XQX2_9NEIS</name>
<dbReference type="RefSeq" id="WP_289830767.1">
    <property type="nucleotide sequence ID" value="NZ_JAUEDK010000026.1"/>
</dbReference>
<dbReference type="PROSITE" id="PS01124">
    <property type="entry name" value="HTH_ARAC_FAMILY_2"/>
    <property type="match status" value="1"/>
</dbReference>
<feature type="domain" description="HTH araC/xylS-type" evidence="4">
    <location>
        <begin position="209"/>
        <end position="307"/>
    </location>
</feature>
<reference evidence="5" key="1">
    <citation type="submission" date="2023-06" db="EMBL/GenBank/DDBJ databases">
        <authorList>
            <person name="Zhang S."/>
        </authorList>
    </citation>
    <scope>NUCLEOTIDE SEQUENCE</scope>
    <source>
        <strain evidence="5">SG2303</strain>
    </source>
</reference>
<evidence type="ECO:0000313" key="5">
    <source>
        <dbReference type="EMBL" id="MDN0076115.1"/>
    </source>
</evidence>
<dbReference type="Proteomes" id="UP001168540">
    <property type="component" value="Unassembled WGS sequence"/>
</dbReference>
<protein>
    <submittedName>
        <fullName evidence="5">AraC family transcriptional regulator</fullName>
    </submittedName>
</protein>
<dbReference type="InterPro" id="IPR050204">
    <property type="entry name" value="AraC_XylS_family_regulators"/>
</dbReference>
<dbReference type="Pfam" id="PF12852">
    <property type="entry name" value="Cupin_6"/>
    <property type="match status" value="1"/>
</dbReference>
<organism evidence="5 6">
    <name type="scientific">Crenobacter oryzisoli</name>
    <dbReference type="NCBI Taxonomy" id="3056844"/>
    <lineage>
        <taxon>Bacteria</taxon>
        <taxon>Pseudomonadati</taxon>
        <taxon>Pseudomonadota</taxon>
        <taxon>Betaproteobacteria</taxon>
        <taxon>Neisseriales</taxon>
        <taxon>Neisseriaceae</taxon>
        <taxon>Crenobacter</taxon>
    </lineage>
</organism>
<dbReference type="InterPro" id="IPR032783">
    <property type="entry name" value="AraC_lig"/>
</dbReference>
<evidence type="ECO:0000256" key="2">
    <source>
        <dbReference type="ARBA" id="ARBA00023125"/>
    </source>
</evidence>
<dbReference type="PANTHER" id="PTHR46796:SF7">
    <property type="entry name" value="ARAC FAMILY TRANSCRIPTIONAL REGULATOR"/>
    <property type="match status" value="1"/>
</dbReference>
<gene>
    <name evidence="5" type="ORF">QU481_14590</name>
</gene>
<dbReference type="InterPro" id="IPR009057">
    <property type="entry name" value="Homeodomain-like_sf"/>
</dbReference>
<accession>A0ABT7XQX2</accession>
<dbReference type="EMBL" id="JAUEDK010000026">
    <property type="protein sequence ID" value="MDN0076115.1"/>
    <property type="molecule type" value="Genomic_DNA"/>
</dbReference>
<comment type="caution">
    <text evidence="5">The sequence shown here is derived from an EMBL/GenBank/DDBJ whole genome shotgun (WGS) entry which is preliminary data.</text>
</comment>
<keyword evidence="2" id="KW-0238">DNA-binding</keyword>
<keyword evidence="1" id="KW-0805">Transcription regulation</keyword>
<evidence type="ECO:0000256" key="3">
    <source>
        <dbReference type="ARBA" id="ARBA00023163"/>
    </source>
</evidence>
<evidence type="ECO:0000313" key="6">
    <source>
        <dbReference type="Proteomes" id="UP001168540"/>
    </source>
</evidence>
<evidence type="ECO:0000256" key="1">
    <source>
        <dbReference type="ARBA" id="ARBA00023015"/>
    </source>
</evidence>
<dbReference type="SUPFAM" id="SSF51182">
    <property type="entry name" value="RmlC-like cupins"/>
    <property type="match status" value="1"/>
</dbReference>
<dbReference type="Gene3D" id="1.10.10.60">
    <property type="entry name" value="Homeodomain-like"/>
    <property type="match status" value="1"/>
</dbReference>
<evidence type="ECO:0000259" key="4">
    <source>
        <dbReference type="PROSITE" id="PS01124"/>
    </source>
</evidence>
<dbReference type="Pfam" id="PF12833">
    <property type="entry name" value="HTH_18"/>
    <property type="match status" value="1"/>
</dbReference>
<keyword evidence="6" id="KW-1185">Reference proteome</keyword>
<dbReference type="PANTHER" id="PTHR46796">
    <property type="entry name" value="HTH-TYPE TRANSCRIPTIONAL ACTIVATOR RHAS-RELATED"/>
    <property type="match status" value="1"/>
</dbReference>
<proteinExistence type="predicted"/>
<dbReference type="SMART" id="SM00342">
    <property type="entry name" value="HTH_ARAC"/>
    <property type="match status" value="1"/>
</dbReference>
<sequence>MIDESDVLTHVLDPLRLNGMFLSQWEVSSPWAIQGKPEPCALIHYMVSGSATISMPDQEPVTLAEGDLAMFPRGDTHIVGDSPRTPPRPLEDVLPTRSTGKFSLIHLDGGGEPGRMLCAGLHYEADGVLPLYHLLPSLLVVEAEQISKEPLLAHMLDGLKREIREHHEGRNLVLLRGFELVYLLGLRVALRDPSALGRVASVLRNPGIGHALTAIYENYDYPWTLESLAQSAGMSRSAFAQTFKQLIGEAPARHLMCRRLAEAKRLLSVTTLSQEAIAKKIGYESTVGMHLAFRSLYGTTPGAFRKKHQAKLRRNG</sequence>
<dbReference type="InterPro" id="IPR011051">
    <property type="entry name" value="RmlC_Cupin_sf"/>
</dbReference>